<dbReference type="GO" id="GO:0042391">
    <property type="term" value="P:regulation of membrane potential"/>
    <property type="evidence" value="ECO:0007669"/>
    <property type="project" value="InterPro"/>
</dbReference>
<dbReference type="GO" id="GO:0120029">
    <property type="term" value="P:proton export across plasma membrane"/>
    <property type="evidence" value="ECO:0007669"/>
    <property type="project" value="InterPro"/>
</dbReference>
<protein>
    <recommendedName>
        <fullName evidence="7">Cation/H+ exchanger transmembrane domain-containing protein</fullName>
    </recommendedName>
</protein>
<dbReference type="EMBL" id="QEAM01000235">
    <property type="protein sequence ID" value="TPX43181.1"/>
    <property type="molecule type" value="Genomic_DNA"/>
</dbReference>
<dbReference type="PANTHER" id="PTHR31382:SF1">
    <property type="entry name" value="SODIUM ION_PROTON EXCHANGER (EUROFUNG)"/>
    <property type="match status" value="1"/>
</dbReference>
<feature type="transmembrane region" description="Helical" evidence="6">
    <location>
        <begin position="361"/>
        <end position="378"/>
    </location>
</feature>
<comment type="subcellular location">
    <subcellularLocation>
        <location evidence="1">Membrane</location>
        <topology evidence="1">Multi-pass membrane protein</topology>
    </subcellularLocation>
</comment>
<reference evidence="10 11" key="1">
    <citation type="journal article" date="2019" name="Sci. Rep.">
        <title>Comparative genomics of chytrid fungi reveal insights into the obligate biotrophic and pathogenic lifestyle of Synchytrium endobioticum.</title>
        <authorList>
            <person name="van de Vossenberg B.T.L.H."/>
            <person name="Warris S."/>
            <person name="Nguyen H.D.T."/>
            <person name="van Gent-Pelzer M.P.E."/>
            <person name="Joly D.L."/>
            <person name="van de Geest H.C."/>
            <person name="Bonants P.J.M."/>
            <person name="Smith D.S."/>
            <person name="Levesque C.A."/>
            <person name="van der Lee T.A.J."/>
        </authorList>
    </citation>
    <scope>NUCLEOTIDE SEQUENCE [LARGE SCALE GENOMIC DNA]</scope>
    <source>
        <strain evidence="9 11">LEV6574</strain>
        <strain evidence="8 10">MB42</strain>
    </source>
</reference>
<feature type="transmembrane region" description="Helical" evidence="6">
    <location>
        <begin position="73"/>
        <end position="93"/>
    </location>
</feature>
<evidence type="ECO:0000313" key="11">
    <source>
        <dbReference type="Proteomes" id="UP000320475"/>
    </source>
</evidence>
<feature type="transmembrane region" description="Helical" evidence="6">
    <location>
        <begin position="330"/>
        <end position="349"/>
    </location>
</feature>
<evidence type="ECO:0000256" key="5">
    <source>
        <dbReference type="SAM" id="MobiDB-lite"/>
    </source>
</evidence>
<dbReference type="Proteomes" id="UP000317494">
    <property type="component" value="Unassembled WGS sequence"/>
</dbReference>
<dbReference type="GO" id="GO:0036376">
    <property type="term" value="P:sodium ion export across plasma membrane"/>
    <property type="evidence" value="ECO:0007669"/>
    <property type="project" value="InterPro"/>
</dbReference>
<evidence type="ECO:0000256" key="4">
    <source>
        <dbReference type="ARBA" id="ARBA00023136"/>
    </source>
</evidence>
<evidence type="ECO:0000313" key="9">
    <source>
        <dbReference type="EMBL" id="TPX43181.1"/>
    </source>
</evidence>
<dbReference type="Pfam" id="PF00999">
    <property type="entry name" value="Na_H_Exchanger"/>
    <property type="match status" value="1"/>
</dbReference>
<gene>
    <name evidence="9" type="ORF">SeLEV6574_g05199</name>
    <name evidence="8" type="ORF">SeMB42_g05516</name>
</gene>
<feature type="region of interest" description="Disordered" evidence="5">
    <location>
        <begin position="631"/>
        <end position="680"/>
    </location>
</feature>
<feature type="domain" description="Cation/H+ exchanger transmembrane" evidence="7">
    <location>
        <begin position="31"/>
        <end position="412"/>
    </location>
</feature>
<feature type="region of interest" description="Disordered" evidence="5">
    <location>
        <begin position="558"/>
        <end position="604"/>
    </location>
</feature>
<feature type="compositionally biased region" description="Polar residues" evidence="5">
    <location>
        <begin position="576"/>
        <end position="598"/>
    </location>
</feature>
<feature type="transmembrane region" description="Helical" evidence="6">
    <location>
        <begin position="105"/>
        <end position="128"/>
    </location>
</feature>
<keyword evidence="2 6" id="KW-0812">Transmembrane</keyword>
<feature type="transmembrane region" description="Helical" evidence="6">
    <location>
        <begin position="44"/>
        <end position="61"/>
    </location>
</feature>
<evidence type="ECO:0000313" key="8">
    <source>
        <dbReference type="EMBL" id="TPX41567.1"/>
    </source>
</evidence>
<dbReference type="Proteomes" id="UP000320475">
    <property type="component" value="Unassembled WGS sequence"/>
</dbReference>
<evidence type="ECO:0000313" key="10">
    <source>
        <dbReference type="Proteomes" id="UP000317494"/>
    </source>
</evidence>
<dbReference type="AlphaFoldDB" id="A0A507CVW4"/>
<comment type="caution">
    <text evidence="9">The sequence shown here is derived from an EMBL/GenBank/DDBJ whole genome shotgun (WGS) entry which is preliminary data.</text>
</comment>
<feature type="transmembrane region" description="Helical" evidence="6">
    <location>
        <begin position="390"/>
        <end position="413"/>
    </location>
</feature>
<feature type="transmembrane region" description="Helical" evidence="6">
    <location>
        <begin position="210"/>
        <end position="232"/>
    </location>
</feature>
<dbReference type="EMBL" id="QEAN01000266">
    <property type="protein sequence ID" value="TPX41567.1"/>
    <property type="molecule type" value="Genomic_DNA"/>
</dbReference>
<evidence type="ECO:0000259" key="7">
    <source>
        <dbReference type="Pfam" id="PF00999"/>
    </source>
</evidence>
<sequence length="680" mass="72922">MAWPNLDVAVNSVPAICAMLGGFVLFFGFGSLIIKERIYLSESLVAVIVGIIFGPLAINLLDLSTLGIDVAHVTFQFAQIVIAIQVLNAAIVVPSTFWKSHVFTLFILYVPVMLVMWLATALMIWLIFGLDVWECLSIAACLTPTDPVLANSIINGKFADTHVPVLIRWLLSAESGGNDGAGVPLFELGLQFLRHKNAGVALKYWILQTILYEMCGGILLGALVGYLANVLLKISEVKGWIDKKSFLAFEIALALFTIGLGTILEVASFLMVFTTGLVFAWDGRFVEETAEAHVQEVIDMLVNLTFFVYYGTAIPWELFNTAETPLPKLFGLAIAILAFRRMPIIALLHRWLPPLMTMQEIVFYGWFGPIGVGALWYVAEFHAEFPEKKYAVGIVNFMVLASVLVHGVTLPLFQMTVITLSTISARRDIRAPAWPSNVPLTAEAISGPISGAELPRPPDDEKNAMMNGKANGTFAPRTTVGSADTVHDPAGSAPPDFVPIDVQDDLGGVPLTKSGTGNSVTFADETTFGIPLASVGRSTSGNGAGILKNMNWIGPMAGDDEDTTFKPRSEDDPSTIVASSTTADNGRSSYEYSSNSTGMPPGGVGIPLSSTGIGNTGGGFANVFGRKTRLSGWGTDYASGSGRSSSPSRRRGYESDEDRVEMGDNGDVAGNGNGNRTLNN</sequence>
<dbReference type="InterPro" id="IPR006153">
    <property type="entry name" value="Cation/H_exchanger_TM"/>
</dbReference>
<accession>A0A507CVW4</accession>
<dbReference type="GO" id="GO:0015385">
    <property type="term" value="F:sodium:proton antiporter activity"/>
    <property type="evidence" value="ECO:0007669"/>
    <property type="project" value="InterPro"/>
</dbReference>
<dbReference type="InterPro" id="IPR004712">
    <property type="entry name" value="Na+/H+_antiporter_fungi"/>
</dbReference>
<name>A0A507CVW4_9FUNG</name>
<evidence type="ECO:0000256" key="3">
    <source>
        <dbReference type="ARBA" id="ARBA00022989"/>
    </source>
</evidence>
<keyword evidence="4 6" id="KW-0472">Membrane</keyword>
<dbReference type="GO" id="GO:0005886">
    <property type="term" value="C:plasma membrane"/>
    <property type="evidence" value="ECO:0007669"/>
    <property type="project" value="InterPro"/>
</dbReference>
<organism evidence="9 11">
    <name type="scientific">Synchytrium endobioticum</name>
    <dbReference type="NCBI Taxonomy" id="286115"/>
    <lineage>
        <taxon>Eukaryota</taxon>
        <taxon>Fungi</taxon>
        <taxon>Fungi incertae sedis</taxon>
        <taxon>Chytridiomycota</taxon>
        <taxon>Chytridiomycota incertae sedis</taxon>
        <taxon>Chytridiomycetes</taxon>
        <taxon>Synchytriales</taxon>
        <taxon>Synchytriaceae</taxon>
        <taxon>Synchytrium</taxon>
    </lineage>
</organism>
<keyword evidence="10" id="KW-1185">Reference proteome</keyword>
<evidence type="ECO:0000256" key="6">
    <source>
        <dbReference type="SAM" id="Phobius"/>
    </source>
</evidence>
<dbReference type="STRING" id="286115.A0A507CVW4"/>
<dbReference type="OrthoDB" id="2190219at2759"/>
<feature type="transmembrane region" description="Helical" evidence="6">
    <location>
        <begin position="12"/>
        <end position="32"/>
    </location>
</feature>
<feature type="transmembrane region" description="Helical" evidence="6">
    <location>
        <begin position="300"/>
        <end position="318"/>
    </location>
</feature>
<keyword evidence="3 6" id="KW-1133">Transmembrane helix</keyword>
<dbReference type="PANTHER" id="PTHR31382">
    <property type="entry name" value="NA(+)/H(+) ANTIPORTER"/>
    <property type="match status" value="1"/>
</dbReference>
<proteinExistence type="predicted"/>
<evidence type="ECO:0000256" key="1">
    <source>
        <dbReference type="ARBA" id="ARBA00004141"/>
    </source>
</evidence>
<dbReference type="VEuPathDB" id="FungiDB:SeMB42_g05516"/>
<evidence type="ECO:0000256" key="2">
    <source>
        <dbReference type="ARBA" id="ARBA00022692"/>
    </source>
</evidence>
<feature type="transmembrane region" description="Helical" evidence="6">
    <location>
        <begin position="253"/>
        <end position="280"/>
    </location>
</feature>